<feature type="region of interest" description="Disordered" evidence="2">
    <location>
        <begin position="1176"/>
        <end position="1204"/>
    </location>
</feature>
<feature type="compositionally biased region" description="Polar residues" evidence="2">
    <location>
        <begin position="955"/>
        <end position="974"/>
    </location>
</feature>
<dbReference type="EMBL" id="CP127389">
    <property type="protein sequence ID" value="WIV87530.1"/>
    <property type="molecule type" value="Genomic_DNA"/>
</dbReference>
<feature type="region of interest" description="Disordered" evidence="2">
    <location>
        <begin position="986"/>
        <end position="1012"/>
    </location>
</feature>
<keyword evidence="6" id="KW-1185">Reference proteome</keyword>
<dbReference type="InterPro" id="IPR025157">
    <property type="entry name" value="Hemagglutinin_rpt"/>
</dbReference>
<sequence>MKSKNFKLSPSGRLAASLAIIFVSLNAYASGIVPDAGNQGPDVSSVNGINGSTPIINIVTPNNEGISHNQYQDFNVGKPGAVFNNSLESGQSQLAGPLNANSNLNGQAASLILNEVVSRNPSFLLGQQEVFGIAAEYVLSNPNGITCDGCGFINTSRSSLVVGNPLFENGELKGYSTLNNTNLLSIGKNGLHAPGLLDLIAPRIDSRGKITAAEISALTGQNTFSQRFDILSSQKPASALDSYFFGSMQSGRIRIINTAEGSGVKLTGKFVADNELSVRADNIQTDSQVRYDSYDKDGSENYQNYRGGIAVNNSGSSQTLTKTELKGKNITLIADNKNQIKASDLMGDDILLQGAHLTVDGKQLQQKDTDTDNRWFYSWQYDVTKEKELVQQVGSHIDAKNSATLTATKGNVTLEGAKVNAGNTLAINANKDININGLVEKENRSENGYKRNHTSRLETGSWSNSHQTETLKASELTSGKTLGLNAEGSVTAQGAKLHSNENIVVNAKENINLNVQNTNNDKTVTNNHVVWGGIGGGNNKNNNNKQEVSHSTQLTADGQLLLSADNSVKVTGSQVKGNQGAFVKTTQGDVVIDNAISETITKTDERTGTAFNITKNSHKNETNQQHSTGSELVSDAELTVVSGKDINVIGSLIKSADELGIESLGDINVKSAQQTTKINDEKTSLEITGHAKEVEDKQYSAGFHITHTSNKNNSTETEQVGSTISGGNVKVQAEKDVTFAGSDLKTTAGNAAVSGDNIAFVATENKKETDSTDRTISGGFSYTGGVDKIGSKADFQYDKQHTTTEITKNKGSETQIAGDLTITANKDVTHQGASHQVDGAYKESGENINHLAANDSATSKTDTLNVGVDVGVNLDYSGVTKPIKKAVEDGIDTTKPGNNADMDKKVTFKDAISNLANLSNLEAPNVGVEVGIKGGGSQKSQSDSQVVSTSITAGKINSDSNNNLRDQSTHYQSTQGDVSLTANTHTSEAAQNKHQESFHETTGGGQVGVSTKTGSDITVAIKGEGKTTDTSLTTTKANSSQFNSAGNININVREDAHYEGAKFDAQNGKTVINAGGDLTLAQATDTHTESQHNVNGSANLKVGTTPDSKDYAGGFNAGGVTHQKDQTTAKAGSVNGAQGIELNSGHNLTLQGTHLTSENDVALTATNKVDFQATESQRTETGKNLSGGLQVGFGQKTGEKSSSVNGLGGAEFAIGKQDEKTVSREGGVIANQGNLTVNGSSVNLQGTKVNSKDTQLTSHSGDTTLTSAQSTDYKNNWGTDISLNGKQTNTTPKEVTEENPVTSIHNIGGKVLVNVEDQQKSTHQNASVETGTLTVNSDKNLALSGANVSADNVTGNVGGDFTVTSQKDSDRHVTVGVNVGYNHNNDPKSSQVDKTAKAGGSLLENTIKETIDSGIKSATDVISDKYNSLSSTIADKTGISGETKAKIDKGVGTVGNGIKNIVTGAEGHTANADIKVSHIDNDAVTQSTTLTSKNDISLNVSGTTKLTGAEIKSEHAQVDLGGSNVQLNNIEGHQYEAGADLDLKSSAVDLVKQLAGGDLSLKSPVKVNETVNTKSSISEK</sequence>
<dbReference type="Gene3D" id="2.160.20.10">
    <property type="entry name" value="Single-stranded right-handed beta-helix, Pectin lyase-like"/>
    <property type="match status" value="1"/>
</dbReference>
<dbReference type="SUPFAM" id="SSF51126">
    <property type="entry name" value="Pectin lyase-like"/>
    <property type="match status" value="1"/>
</dbReference>
<dbReference type="Pfam" id="PF13332">
    <property type="entry name" value="Fil_haemagg_2"/>
    <property type="match status" value="7"/>
</dbReference>
<evidence type="ECO:0000256" key="1">
    <source>
        <dbReference type="ARBA" id="ARBA00022656"/>
    </source>
</evidence>
<reference evidence="5 6" key="1">
    <citation type="submission" date="2023-06" db="EMBL/GenBank/DDBJ databases">
        <title>Proteus appendicitidis sp. nov., isolated from the appendiceal pus of an appendicitis patient in Yongzhou, China.</title>
        <authorList>
            <person name="Cai X."/>
        </authorList>
    </citation>
    <scope>NUCLEOTIDE SEQUENCE [LARGE SCALE GENOMIC DNA]</scope>
    <source>
        <strain evidence="5 6">HZ0627</strain>
    </source>
</reference>
<feature type="domain" description="Filamentous haemagglutinin FhaB/tRNA nuclease CdiA-like TPS" evidence="4">
    <location>
        <begin position="50"/>
        <end position="170"/>
    </location>
</feature>
<evidence type="ECO:0000313" key="6">
    <source>
        <dbReference type="Proteomes" id="UP001226651"/>
    </source>
</evidence>
<dbReference type="NCBIfam" id="TIGR01901">
    <property type="entry name" value="adhes_NPXG"/>
    <property type="match status" value="1"/>
</dbReference>
<feature type="signal peptide" evidence="3">
    <location>
        <begin position="1"/>
        <end position="29"/>
    </location>
</feature>
<keyword evidence="1" id="KW-0800">Toxin</keyword>
<feature type="region of interest" description="Disordered" evidence="2">
    <location>
        <begin position="932"/>
        <end position="974"/>
    </location>
</feature>
<evidence type="ECO:0000256" key="3">
    <source>
        <dbReference type="SAM" id="SignalP"/>
    </source>
</evidence>
<dbReference type="InterPro" id="IPR012334">
    <property type="entry name" value="Pectin_lyas_fold"/>
</dbReference>
<dbReference type="InterPro" id="IPR008638">
    <property type="entry name" value="FhaB/CdiA-like_TPS"/>
</dbReference>
<evidence type="ECO:0000313" key="5">
    <source>
        <dbReference type="EMBL" id="WIV87530.1"/>
    </source>
</evidence>
<evidence type="ECO:0000259" key="4">
    <source>
        <dbReference type="SMART" id="SM00912"/>
    </source>
</evidence>
<accession>A0ABY8Y6L1</accession>
<feature type="region of interest" description="Disordered" evidence="2">
    <location>
        <begin position="444"/>
        <end position="466"/>
    </location>
</feature>
<feature type="compositionally biased region" description="Polar residues" evidence="2">
    <location>
        <begin position="457"/>
        <end position="466"/>
    </location>
</feature>
<dbReference type="InterPro" id="IPR011050">
    <property type="entry name" value="Pectin_lyase_fold/virulence"/>
</dbReference>
<feature type="chain" id="PRO_5045190630" evidence="3">
    <location>
        <begin position="30"/>
        <end position="1580"/>
    </location>
</feature>
<feature type="compositionally biased region" description="Low complexity" evidence="2">
    <location>
        <begin position="938"/>
        <end position="952"/>
    </location>
</feature>
<name>A0ABY8Y6L1_9GAMM</name>
<dbReference type="Pfam" id="PF05860">
    <property type="entry name" value="TPS"/>
    <property type="match status" value="1"/>
</dbReference>
<protein>
    <submittedName>
        <fullName evidence="5">Calcium-independent hemolysin HpmA</fullName>
    </submittedName>
</protein>
<dbReference type="Proteomes" id="UP001226651">
    <property type="component" value="Chromosome"/>
</dbReference>
<gene>
    <name evidence="5" type="primary">hpmA</name>
    <name evidence="5" type="ORF">QQS39_13795</name>
</gene>
<evidence type="ECO:0000256" key="2">
    <source>
        <dbReference type="SAM" id="MobiDB-lite"/>
    </source>
</evidence>
<dbReference type="SMART" id="SM00912">
    <property type="entry name" value="Haemagg_act"/>
    <property type="match status" value="1"/>
</dbReference>
<keyword evidence="3" id="KW-0732">Signal</keyword>
<organism evidence="5 6">
    <name type="scientific">Proteus appendicitidis</name>
    <dbReference type="NCBI Taxonomy" id="3034648"/>
    <lineage>
        <taxon>Bacteria</taxon>
        <taxon>Pseudomonadati</taxon>
        <taxon>Pseudomonadota</taxon>
        <taxon>Gammaproteobacteria</taxon>
        <taxon>Enterobacterales</taxon>
        <taxon>Morganellaceae</taxon>
        <taxon>Proteus</taxon>
    </lineage>
</organism>
<dbReference type="RefSeq" id="WP_285804727.1">
    <property type="nucleotide sequence ID" value="NZ_CP127389.1"/>
</dbReference>
<proteinExistence type="predicted"/>